<dbReference type="InterPro" id="IPR000182">
    <property type="entry name" value="GNAT_dom"/>
</dbReference>
<proteinExistence type="predicted"/>
<evidence type="ECO:0000256" key="1">
    <source>
        <dbReference type="ARBA" id="ARBA00022679"/>
    </source>
</evidence>
<dbReference type="InterPro" id="IPR051635">
    <property type="entry name" value="SNAT-like"/>
</dbReference>
<accession>A0A7C8IHJ6</accession>
<evidence type="ECO:0000256" key="3">
    <source>
        <dbReference type="SAM" id="MobiDB-lite"/>
    </source>
</evidence>
<feature type="domain" description="N-acetyltransferase" evidence="4">
    <location>
        <begin position="116"/>
        <end position="253"/>
    </location>
</feature>
<dbReference type="SUPFAM" id="SSF55729">
    <property type="entry name" value="Acyl-CoA N-acyltransferases (Nat)"/>
    <property type="match status" value="1"/>
</dbReference>
<comment type="caution">
    <text evidence="5">The sequence shown here is derived from an EMBL/GenBank/DDBJ whole genome shotgun (WGS) entry which is preliminary data.</text>
</comment>
<protein>
    <recommendedName>
        <fullName evidence="4">N-acetyltransferase domain-containing protein</fullName>
    </recommendedName>
</protein>
<dbReference type="Gene3D" id="3.40.630.30">
    <property type="match status" value="1"/>
</dbReference>
<dbReference type="GO" id="GO:0004059">
    <property type="term" value="F:aralkylamine N-acetyltransferase activity"/>
    <property type="evidence" value="ECO:0007669"/>
    <property type="project" value="TreeGrafter"/>
</dbReference>
<keyword evidence="6" id="KW-1185">Reference proteome</keyword>
<keyword evidence="2" id="KW-0012">Acyltransferase</keyword>
<dbReference type="PANTHER" id="PTHR10908">
    <property type="entry name" value="SEROTONIN N-ACETYLTRANSFERASE"/>
    <property type="match status" value="1"/>
</dbReference>
<dbReference type="EMBL" id="JAADJZ010000002">
    <property type="protein sequence ID" value="KAF2877351.1"/>
    <property type="molecule type" value="Genomic_DNA"/>
</dbReference>
<reference evidence="5 6" key="1">
    <citation type="submission" date="2020-01" db="EMBL/GenBank/DDBJ databases">
        <authorList>
            <consortium name="DOE Joint Genome Institute"/>
            <person name="Haridas S."/>
            <person name="Albert R."/>
            <person name="Binder M."/>
            <person name="Bloem J."/>
            <person name="Labutti K."/>
            <person name="Salamov A."/>
            <person name="Andreopoulos B."/>
            <person name="Baker S.E."/>
            <person name="Barry K."/>
            <person name="Bills G."/>
            <person name="Bluhm B.H."/>
            <person name="Cannon C."/>
            <person name="Castanera R."/>
            <person name="Culley D.E."/>
            <person name="Daum C."/>
            <person name="Ezra D."/>
            <person name="Gonzalez J.B."/>
            <person name="Henrissat B."/>
            <person name="Kuo A."/>
            <person name="Liang C."/>
            <person name="Lipzen A."/>
            <person name="Lutzoni F."/>
            <person name="Magnuson J."/>
            <person name="Mondo S."/>
            <person name="Nolan M."/>
            <person name="Ohm R."/>
            <person name="Pangilinan J."/>
            <person name="Park H.-J.H."/>
            <person name="Ramirez L."/>
            <person name="Alfaro M."/>
            <person name="Sun H."/>
            <person name="Tritt A."/>
            <person name="Yoshinaga Y."/>
            <person name="Zwiers L.-H.L."/>
            <person name="Turgeon B.G."/>
            <person name="Goodwin S.B."/>
            <person name="Spatafora J.W."/>
            <person name="Crous P.W."/>
            <person name="Grigoriev I.V."/>
        </authorList>
    </citation>
    <scope>NUCLEOTIDE SEQUENCE [LARGE SCALE GENOMIC DNA]</scope>
    <source>
        <strain evidence="5 6">CBS 611.86</strain>
    </source>
</reference>
<dbReference type="InterPro" id="IPR016181">
    <property type="entry name" value="Acyl_CoA_acyltransferase"/>
</dbReference>
<evidence type="ECO:0000313" key="5">
    <source>
        <dbReference type="EMBL" id="KAF2877351.1"/>
    </source>
</evidence>
<feature type="region of interest" description="Disordered" evidence="3">
    <location>
        <begin position="1"/>
        <end position="33"/>
    </location>
</feature>
<dbReference type="OrthoDB" id="30840at2759"/>
<gene>
    <name evidence="5" type="ORF">BDV95DRAFT_625270</name>
</gene>
<dbReference type="CDD" id="cd04301">
    <property type="entry name" value="NAT_SF"/>
    <property type="match status" value="1"/>
</dbReference>
<dbReference type="Pfam" id="PF13673">
    <property type="entry name" value="Acetyltransf_10"/>
    <property type="match status" value="1"/>
</dbReference>
<dbReference type="GO" id="GO:0005737">
    <property type="term" value="C:cytoplasm"/>
    <property type="evidence" value="ECO:0007669"/>
    <property type="project" value="TreeGrafter"/>
</dbReference>
<dbReference type="Proteomes" id="UP000481861">
    <property type="component" value="Unassembled WGS sequence"/>
</dbReference>
<keyword evidence="1" id="KW-0808">Transferase</keyword>
<name>A0A7C8IHJ6_9PLEO</name>
<dbReference type="AlphaFoldDB" id="A0A7C8IHJ6"/>
<organism evidence="5 6">
    <name type="scientific">Massariosphaeria phaeospora</name>
    <dbReference type="NCBI Taxonomy" id="100035"/>
    <lineage>
        <taxon>Eukaryota</taxon>
        <taxon>Fungi</taxon>
        <taxon>Dikarya</taxon>
        <taxon>Ascomycota</taxon>
        <taxon>Pezizomycotina</taxon>
        <taxon>Dothideomycetes</taxon>
        <taxon>Pleosporomycetidae</taxon>
        <taxon>Pleosporales</taxon>
        <taxon>Pleosporales incertae sedis</taxon>
        <taxon>Massariosphaeria</taxon>
    </lineage>
</organism>
<evidence type="ECO:0000256" key="2">
    <source>
        <dbReference type="ARBA" id="ARBA00023315"/>
    </source>
</evidence>
<dbReference type="PROSITE" id="PS51186">
    <property type="entry name" value="GNAT"/>
    <property type="match status" value="1"/>
</dbReference>
<evidence type="ECO:0000313" key="6">
    <source>
        <dbReference type="Proteomes" id="UP000481861"/>
    </source>
</evidence>
<dbReference type="PANTHER" id="PTHR10908:SF0">
    <property type="entry name" value="SEROTONIN N-ACETYLTRANSFERASE"/>
    <property type="match status" value="1"/>
</dbReference>
<sequence>MPRDLESEKATLAGMPPLSKEQASSPPPADPQSIYKIPTAERFKKMKGIHPYGLLLSQADLDDCDWLEHAAFEPHEAASREKLEYRLRTCGQLCSGIFSSAYPTTSGPLATLVKSRTFPSVDSADSDRKRLLLGHIIATRFTSPVVTDASMDFPKDWRTKYQLNPPVGHDEDGDTVCLHSLCVHPNVQGKGLAMVLLRGWIQRIKDSGTGKRIALLCREKLVRFYERAGFKRVGDSTCTFGGGGWIDMVLDFSSGVTIDDDI</sequence>
<evidence type="ECO:0000259" key="4">
    <source>
        <dbReference type="PROSITE" id="PS51186"/>
    </source>
</evidence>